<name>A0A9P1C7N9_9DINO</name>
<proteinExistence type="predicted"/>
<feature type="transmembrane region" description="Helical" evidence="2">
    <location>
        <begin position="351"/>
        <end position="371"/>
    </location>
</feature>
<keyword evidence="5" id="KW-1185">Reference proteome</keyword>
<gene>
    <name evidence="3" type="ORF">C1SCF055_LOCUS13558</name>
</gene>
<feature type="transmembrane region" description="Helical" evidence="2">
    <location>
        <begin position="191"/>
        <end position="211"/>
    </location>
</feature>
<feature type="compositionally biased region" description="Low complexity" evidence="1">
    <location>
        <begin position="1"/>
        <end position="12"/>
    </location>
</feature>
<feature type="transmembrane region" description="Helical" evidence="2">
    <location>
        <begin position="165"/>
        <end position="184"/>
    </location>
</feature>
<dbReference type="EMBL" id="CAMXCT020001057">
    <property type="protein sequence ID" value="CAL1139563.1"/>
    <property type="molecule type" value="Genomic_DNA"/>
</dbReference>
<evidence type="ECO:0000313" key="3">
    <source>
        <dbReference type="EMBL" id="CAI3986188.1"/>
    </source>
</evidence>
<keyword evidence="2" id="KW-0472">Membrane</keyword>
<feature type="transmembrane region" description="Helical" evidence="2">
    <location>
        <begin position="286"/>
        <end position="305"/>
    </location>
</feature>
<protein>
    <submittedName>
        <fullName evidence="4">Ankyrin repeat domain-containing protein 50</fullName>
    </submittedName>
</protein>
<accession>A0A9P1C7N9</accession>
<feature type="compositionally biased region" description="Low complexity" evidence="1">
    <location>
        <begin position="42"/>
        <end position="58"/>
    </location>
</feature>
<keyword evidence="2" id="KW-1133">Transmembrane helix</keyword>
<reference evidence="3" key="1">
    <citation type="submission" date="2022-10" db="EMBL/GenBank/DDBJ databases">
        <authorList>
            <person name="Chen Y."/>
            <person name="Dougan E. K."/>
            <person name="Chan C."/>
            <person name="Rhodes N."/>
            <person name="Thang M."/>
        </authorList>
    </citation>
    <scope>NUCLEOTIDE SEQUENCE</scope>
</reference>
<evidence type="ECO:0000313" key="5">
    <source>
        <dbReference type="Proteomes" id="UP001152797"/>
    </source>
</evidence>
<evidence type="ECO:0000256" key="1">
    <source>
        <dbReference type="SAM" id="MobiDB-lite"/>
    </source>
</evidence>
<sequence length="390" mass="42392">MAALARQQAAAEAAEEVEMDLPHADPHAAPRAYSPAEVKPRSTSSPSGGSTAIPAPSGVRLSSEDGAQLIGRMVLIQGLVRSPEFNGQWGHVESYDPQMQRFMVSVVLPTQLPGETPLYAKLRRDNLIVPRQEMQPPLGSPVPHPGCVLNIATGRLNVHSCDTSGIVMVSILCLLCLAVCFFGYRIYRFAFGVFAFLVGFGLQAALGSAWIRQSEGHGITEKVIVVVCAILWGTLFLVLARRYYERIQKILGYVVGVILGLVLTAVLLYLLQKPVDNWIGSKYQGWQSYAGITLGVPIALLTGYGCRNFVKFLVMFITAFAGAAGAWRWGSSLIECKSVDYEPVDRLMENRLFNVAIFVALGLLGLAAQFFSQPRRTAKASVATQDADQS</sequence>
<reference evidence="4 5" key="2">
    <citation type="submission" date="2024-05" db="EMBL/GenBank/DDBJ databases">
        <authorList>
            <person name="Chen Y."/>
            <person name="Shah S."/>
            <person name="Dougan E. K."/>
            <person name="Thang M."/>
            <person name="Chan C."/>
        </authorList>
    </citation>
    <scope>NUCLEOTIDE SEQUENCE [LARGE SCALE GENOMIC DNA]</scope>
</reference>
<dbReference type="Proteomes" id="UP001152797">
    <property type="component" value="Unassembled WGS sequence"/>
</dbReference>
<evidence type="ECO:0000313" key="4">
    <source>
        <dbReference type="EMBL" id="CAL4773500.1"/>
    </source>
</evidence>
<dbReference type="EMBL" id="CAMXCT030001057">
    <property type="protein sequence ID" value="CAL4773500.1"/>
    <property type="molecule type" value="Genomic_DNA"/>
</dbReference>
<keyword evidence="2" id="KW-0812">Transmembrane</keyword>
<dbReference type="AlphaFoldDB" id="A0A9P1C7N9"/>
<evidence type="ECO:0000256" key="2">
    <source>
        <dbReference type="SAM" id="Phobius"/>
    </source>
</evidence>
<dbReference type="OrthoDB" id="437490at2759"/>
<feature type="transmembrane region" description="Helical" evidence="2">
    <location>
        <begin position="250"/>
        <end position="271"/>
    </location>
</feature>
<comment type="caution">
    <text evidence="3">The sequence shown here is derived from an EMBL/GenBank/DDBJ whole genome shotgun (WGS) entry which is preliminary data.</text>
</comment>
<dbReference type="EMBL" id="CAMXCT010001057">
    <property type="protein sequence ID" value="CAI3986188.1"/>
    <property type="molecule type" value="Genomic_DNA"/>
</dbReference>
<feature type="region of interest" description="Disordered" evidence="1">
    <location>
        <begin position="1"/>
        <end position="60"/>
    </location>
</feature>
<feature type="transmembrane region" description="Helical" evidence="2">
    <location>
        <begin position="312"/>
        <end position="331"/>
    </location>
</feature>
<feature type="transmembrane region" description="Helical" evidence="2">
    <location>
        <begin position="223"/>
        <end position="243"/>
    </location>
</feature>
<organism evidence="3">
    <name type="scientific">Cladocopium goreaui</name>
    <dbReference type="NCBI Taxonomy" id="2562237"/>
    <lineage>
        <taxon>Eukaryota</taxon>
        <taxon>Sar</taxon>
        <taxon>Alveolata</taxon>
        <taxon>Dinophyceae</taxon>
        <taxon>Suessiales</taxon>
        <taxon>Symbiodiniaceae</taxon>
        <taxon>Cladocopium</taxon>
    </lineage>
</organism>